<dbReference type="Proteomes" id="UP000235965">
    <property type="component" value="Unassembled WGS sequence"/>
</dbReference>
<evidence type="ECO:0000313" key="2">
    <source>
        <dbReference type="Proteomes" id="UP000235965"/>
    </source>
</evidence>
<evidence type="ECO:0008006" key="3">
    <source>
        <dbReference type="Google" id="ProtNLM"/>
    </source>
</evidence>
<gene>
    <name evidence="1" type="ORF">B7P43_G06462</name>
</gene>
<protein>
    <recommendedName>
        <fullName evidence="3">Reverse transcriptase domain-containing protein</fullName>
    </recommendedName>
</protein>
<sequence>MKSQLSEVLEQEELHSNSLQTKCNIYRTALISLKKVGVQVQVDAEKSKLLSRHQNAGQIHNIKTANRFFENVVQFICFGTSVINQNLNQEEVKKRLISGNDCYHSVQKRPSARILSKTIILRVVLYGCYEWVDLGQVRDRWRALVNTVMNLRVP</sequence>
<name>A0A2J7QJN0_9NEOP</name>
<organism evidence="1 2">
    <name type="scientific">Cryptotermes secundus</name>
    <dbReference type="NCBI Taxonomy" id="105785"/>
    <lineage>
        <taxon>Eukaryota</taxon>
        <taxon>Metazoa</taxon>
        <taxon>Ecdysozoa</taxon>
        <taxon>Arthropoda</taxon>
        <taxon>Hexapoda</taxon>
        <taxon>Insecta</taxon>
        <taxon>Pterygota</taxon>
        <taxon>Neoptera</taxon>
        <taxon>Polyneoptera</taxon>
        <taxon>Dictyoptera</taxon>
        <taxon>Blattodea</taxon>
        <taxon>Blattoidea</taxon>
        <taxon>Termitoidae</taxon>
        <taxon>Kalotermitidae</taxon>
        <taxon>Cryptotermitinae</taxon>
        <taxon>Cryptotermes</taxon>
    </lineage>
</organism>
<proteinExistence type="predicted"/>
<dbReference type="InParanoid" id="A0A2J7QJN0"/>
<reference evidence="1 2" key="1">
    <citation type="submission" date="2017-12" db="EMBL/GenBank/DDBJ databases">
        <title>Hemimetabolous genomes reveal molecular basis of termite eusociality.</title>
        <authorList>
            <person name="Harrison M.C."/>
            <person name="Jongepier E."/>
            <person name="Robertson H.M."/>
            <person name="Arning N."/>
            <person name="Bitard-Feildel T."/>
            <person name="Chao H."/>
            <person name="Childers C.P."/>
            <person name="Dinh H."/>
            <person name="Doddapaneni H."/>
            <person name="Dugan S."/>
            <person name="Gowin J."/>
            <person name="Greiner C."/>
            <person name="Han Y."/>
            <person name="Hu H."/>
            <person name="Hughes D.S.T."/>
            <person name="Huylmans A.-K."/>
            <person name="Kemena C."/>
            <person name="Kremer L.P.M."/>
            <person name="Lee S.L."/>
            <person name="Lopez-Ezquerra A."/>
            <person name="Mallet L."/>
            <person name="Monroy-Kuhn J.M."/>
            <person name="Moser A."/>
            <person name="Murali S.C."/>
            <person name="Muzny D.M."/>
            <person name="Otani S."/>
            <person name="Piulachs M.-D."/>
            <person name="Poelchau M."/>
            <person name="Qu J."/>
            <person name="Schaub F."/>
            <person name="Wada-Katsumata A."/>
            <person name="Worley K.C."/>
            <person name="Xie Q."/>
            <person name="Ylla G."/>
            <person name="Poulsen M."/>
            <person name="Gibbs R.A."/>
            <person name="Schal C."/>
            <person name="Richards S."/>
            <person name="Belles X."/>
            <person name="Korb J."/>
            <person name="Bornberg-Bauer E."/>
        </authorList>
    </citation>
    <scope>NUCLEOTIDE SEQUENCE [LARGE SCALE GENOMIC DNA]</scope>
    <source>
        <tissue evidence="1">Whole body</tissue>
    </source>
</reference>
<comment type="caution">
    <text evidence="1">The sequence shown here is derived from an EMBL/GenBank/DDBJ whole genome shotgun (WGS) entry which is preliminary data.</text>
</comment>
<evidence type="ECO:0000313" key="1">
    <source>
        <dbReference type="EMBL" id="PNF28787.1"/>
    </source>
</evidence>
<dbReference type="EMBL" id="NEVH01013552">
    <property type="protein sequence ID" value="PNF28787.1"/>
    <property type="molecule type" value="Genomic_DNA"/>
</dbReference>
<dbReference type="AlphaFoldDB" id="A0A2J7QJN0"/>
<accession>A0A2J7QJN0</accession>
<keyword evidence="2" id="KW-1185">Reference proteome</keyword>